<feature type="region of interest" description="Disordered" evidence="1">
    <location>
        <begin position="38"/>
        <end position="74"/>
    </location>
</feature>
<organism evidence="2">
    <name type="scientific">mine drainage metagenome</name>
    <dbReference type="NCBI Taxonomy" id="410659"/>
    <lineage>
        <taxon>unclassified sequences</taxon>
        <taxon>metagenomes</taxon>
        <taxon>ecological metagenomes</taxon>
    </lineage>
</organism>
<proteinExistence type="predicted"/>
<protein>
    <submittedName>
        <fullName evidence="2">Uncharacterized protein</fullName>
    </submittedName>
</protein>
<feature type="compositionally biased region" description="Low complexity" evidence="1">
    <location>
        <begin position="58"/>
        <end position="74"/>
    </location>
</feature>
<dbReference type="EMBL" id="MLJW01000712">
    <property type="protein sequence ID" value="OIQ83344.1"/>
    <property type="molecule type" value="Genomic_DNA"/>
</dbReference>
<sequence>MLVHRRLDSASPSETCVSAREYVANNCCCSTTCAVEPAPHGPPRRCGRDRRRPGRGAWGAAAPGKWRGQPGATARADDRRWRCARTRRPADTSRGGGTLSRLPRCCARRGDGGVRRLAARPRVVPTRAAAPPLAAAAAPSMRASRRAQACSVRRLALSSSGLSRLGLLRLGLLRLAPSRPALSLPGSALA</sequence>
<accession>A0A1J5QIN4</accession>
<evidence type="ECO:0000256" key="1">
    <source>
        <dbReference type="SAM" id="MobiDB-lite"/>
    </source>
</evidence>
<gene>
    <name evidence="2" type="ORF">GALL_348610</name>
</gene>
<comment type="caution">
    <text evidence="2">The sequence shown here is derived from an EMBL/GenBank/DDBJ whole genome shotgun (WGS) entry which is preliminary data.</text>
</comment>
<name>A0A1J5QIN4_9ZZZZ</name>
<feature type="compositionally biased region" description="Basic residues" evidence="1">
    <location>
        <begin position="42"/>
        <end position="54"/>
    </location>
</feature>
<evidence type="ECO:0000313" key="2">
    <source>
        <dbReference type="EMBL" id="OIQ83344.1"/>
    </source>
</evidence>
<dbReference type="AlphaFoldDB" id="A0A1J5QIN4"/>
<reference evidence="2" key="1">
    <citation type="submission" date="2016-10" db="EMBL/GenBank/DDBJ databases">
        <title>Sequence of Gallionella enrichment culture.</title>
        <authorList>
            <person name="Poehlein A."/>
            <person name="Muehling M."/>
            <person name="Daniel R."/>
        </authorList>
    </citation>
    <scope>NUCLEOTIDE SEQUENCE</scope>
</reference>